<dbReference type="RefSeq" id="WP_098517670.1">
    <property type="nucleotide sequence ID" value="NZ_NUVX01000081.1"/>
</dbReference>
<name>A0A9X6WHT3_BACTU</name>
<keyword evidence="1" id="KW-0812">Transmembrane</keyword>
<dbReference type="Proteomes" id="UP000224003">
    <property type="component" value="Unassembled WGS sequence"/>
</dbReference>
<accession>A0A9X6WHT3</accession>
<sequence length="59" mass="6670">MKKNKKKIIFFVIAFLVFLILTIFIYGMVKSNDSKGLQADVFNNLCSDGSNADDFSKCK</sequence>
<organism evidence="2 3">
    <name type="scientific">Bacillus thuringiensis</name>
    <dbReference type="NCBI Taxonomy" id="1428"/>
    <lineage>
        <taxon>Bacteria</taxon>
        <taxon>Bacillati</taxon>
        <taxon>Bacillota</taxon>
        <taxon>Bacilli</taxon>
        <taxon>Bacillales</taxon>
        <taxon>Bacillaceae</taxon>
        <taxon>Bacillus</taxon>
        <taxon>Bacillus cereus group</taxon>
    </lineage>
</organism>
<evidence type="ECO:0000313" key="3">
    <source>
        <dbReference type="Proteomes" id="UP000224003"/>
    </source>
</evidence>
<feature type="transmembrane region" description="Helical" evidence="1">
    <location>
        <begin position="7"/>
        <end position="29"/>
    </location>
</feature>
<keyword evidence="1" id="KW-1133">Transmembrane helix</keyword>
<comment type="caution">
    <text evidence="2">The sequence shown here is derived from an EMBL/GenBank/DDBJ whole genome shotgun (WGS) entry which is preliminary data.</text>
</comment>
<reference evidence="2 3" key="1">
    <citation type="submission" date="2017-09" db="EMBL/GenBank/DDBJ databases">
        <title>Large-scale bioinformatics analysis of Bacillus genomes uncovers conserved roles of natural products in bacterial physiology.</title>
        <authorList>
            <consortium name="Agbiome Team Llc"/>
            <person name="Bleich R.M."/>
            <person name="Grubbs K.J."/>
            <person name="Santa Maria K.C."/>
            <person name="Allen S.E."/>
            <person name="Farag S."/>
            <person name="Shank E.A."/>
            <person name="Bowers A."/>
        </authorList>
    </citation>
    <scope>NUCLEOTIDE SEQUENCE [LARGE SCALE GENOMIC DNA]</scope>
    <source>
        <strain evidence="2 3">AFS085496</strain>
    </source>
</reference>
<gene>
    <name evidence="2" type="ORF">COJ15_32350</name>
</gene>
<dbReference type="EMBL" id="NUVX01000081">
    <property type="protein sequence ID" value="PFJ28961.1"/>
    <property type="molecule type" value="Genomic_DNA"/>
</dbReference>
<keyword evidence="1" id="KW-0472">Membrane</keyword>
<evidence type="ECO:0000256" key="1">
    <source>
        <dbReference type="SAM" id="Phobius"/>
    </source>
</evidence>
<dbReference type="AlphaFoldDB" id="A0A9X6WHT3"/>
<protein>
    <submittedName>
        <fullName evidence="2">Uncharacterized protein</fullName>
    </submittedName>
</protein>
<evidence type="ECO:0000313" key="2">
    <source>
        <dbReference type="EMBL" id="PFJ28961.1"/>
    </source>
</evidence>
<proteinExistence type="predicted"/>